<dbReference type="InterPro" id="IPR001611">
    <property type="entry name" value="Leu-rich_rpt"/>
</dbReference>
<keyword evidence="6" id="KW-1185">Reference proteome</keyword>
<evidence type="ECO:0000256" key="4">
    <source>
        <dbReference type="SAM" id="Phobius"/>
    </source>
</evidence>
<sequence>MPKDNLRDKVDGNQLDLSLSDITVVPVKEMANLTKATHVDLSCNLLSSLPSDFCSLSHITKLDLSKNQLESLPEEFGDLQKLVHLDLFGNNLTTLPLSFFRLKNLKWLDLRDNQLDPGLKEIAGECLTEAECKQCAKNVVSYMRRIQADTERTRQKKLQEQRGNAETPIELEAARKADEERERQRKKAEKRAEKERRRQEYQARLAAKGKNVTKKVVEETETKIADQVSNGIPAHAEKKVKGGLSCCTACMTSLLALLILFAVTYYYCYTHRREPFCIDINKVVMPYWTSAHDIVQRYLGKR</sequence>
<dbReference type="Pfam" id="PF00560">
    <property type="entry name" value="LRR_1"/>
    <property type="match status" value="1"/>
</dbReference>
<dbReference type="EMBL" id="JAODUP010000055">
    <property type="protein sequence ID" value="KAK2165066.1"/>
    <property type="molecule type" value="Genomic_DNA"/>
</dbReference>
<evidence type="ECO:0000313" key="6">
    <source>
        <dbReference type="Proteomes" id="UP001208570"/>
    </source>
</evidence>
<dbReference type="SUPFAM" id="SSF52058">
    <property type="entry name" value="L domain-like"/>
    <property type="match status" value="1"/>
</dbReference>
<proteinExistence type="predicted"/>
<organism evidence="5 6">
    <name type="scientific">Paralvinella palmiformis</name>
    <dbReference type="NCBI Taxonomy" id="53620"/>
    <lineage>
        <taxon>Eukaryota</taxon>
        <taxon>Metazoa</taxon>
        <taxon>Spiralia</taxon>
        <taxon>Lophotrochozoa</taxon>
        <taxon>Annelida</taxon>
        <taxon>Polychaeta</taxon>
        <taxon>Sedentaria</taxon>
        <taxon>Canalipalpata</taxon>
        <taxon>Terebellida</taxon>
        <taxon>Terebelliformia</taxon>
        <taxon>Alvinellidae</taxon>
        <taxon>Paralvinella</taxon>
    </lineage>
</organism>
<evidence type="ECO:0000256" key="2">
    <source>
        <dbReference type="ARBA" id="ARBA00022737"/>
    </source>
</evidence>
<dbReference type="Proteomes" id="UP001208570">
    <property type="component" value="Unassembled WGS sequence"/>
</dbReference>
<feature type="compositionally biased region" description="Basic and acidic residues" evidence="3">
    <location>
        <begin position="172"/>
        <end position="183"/>
    </location>
</feature>
<accession>A0AAD9K5S7</accession>
<feature type="region of interest" description="Disordered" evidence="3">
    <location>
        <begin position="151"/>
        <end position="199"/>
    </location>
</feature>
<dbReference type="PRINTS" id="PR00019">
    <property type="entry name" value="LEURICHRPT"/>
</dbReference>
<dbReference type="Gene3D" id="3.80.10.10">
    <property type="entry name" value="Ribonuclease Inhibitor"/>
    <property type="match status" value="1"/>
</dbReference>
<dbReference type="SMART" id="SM00369">
    <property type="entry name" value="LRR_TYP"/>
    <property type="match status" value="3"/>
</dbReference>
<dbReference type="InterPro" id="IPR050715">
    <property type="entry name" value="LRR-SigEffector_domain"/>
</dbReference>
<reference evidence="5" key="1">
    <citation type="journal article" date="2023" name="Mol. Biol. Evol.">
        <title>Third-Generation Sequencing Reveals the Adaptive Role of the Epigenome in Three Deep-Sea Polychaetes.</title>
        <authorList>
            <person name="Perez M."/>
            <person name="Aroh O."/>
            <person name="Sun Y."/>
            <person name="Lan Y."/>
            <person name="Juniper S.K."/>
            <person name="Young C.R."/>
            <person name="Angers B."/>
            <person name="Qian P.Y."/>
        </authorList>
    </citation>
    <scope>NUCLEOTIDE SEQUENCE</scope>
    <source>
        <strain evidence="5">P08H-3</strain>
    </source>
</reference>
<evidence type="ECO:0000256" key="1">
    <source>
        <dbReference type="ARBA" id="ARBA00022614"/>
    </source>
</evidence>
<dbReference type="AlphaFoldDB" id="A0AAD9K5S7"/>
<dbReference type="InterPro" id="IPR003591">
    <property type="entry name" value="Leu-rich_rpt_typical-subtyp"/>
</dbReference>
<comment type="caution">
    <text evidence="5">The sequence shown here is derived from an EMBL/GenBank/DDBJ whole genome shotgun (WGS) entry which is preliminary data.</text>
</comment>
<dbReference type="PANTHER" id="PTHR45752:SF4">
    <property type="entry name" value="LEUCINE-RICH REPEAT-CONTAINING PROTEIN 59"/>
    <property type="match status" value="1"/>
</dbReference>
<evidence type="ECO:0000313" key="5">
    <source>
        <dbReference type="EMBL" id="KAK2165066.1"/>
    </source>
</evidence>
<keyword evidence="2" id="KW-0677">Repeat</keyword>
<dbReference type="Pfam" id="PF13855">
    <property type="entry name" value="LRR_8"/>
    <property type="match status" value="1"/>
</dbReference>
<gene>
    <name evidence="5" type="ORF">LSH36_55g04047</name>
</gene>
<feature type="compositionally biased region" description="Basic and acidic residues" evidence="3">
    <location>
        <begin position="190"/>
        <end position="199"/>
    </location>
</feature>
<evidence type="ECO:0000256" key="3">
    <source>
        <dbReference type="SAM" id="MobiDB-lite"/>
    </source>
</evidence>
<dbReference type="PANTHER" id="PTHR45752">
    <property type="entry name" value="LEUCINE-RICH REPEAT-CONTAINING"/>
    <property type="match status" value="1"/>
</dbReference>
<dbReference type="InterPro" id="IPR032675">
    <property type="entry name" value="LRR_dom_sf"/>
</dbReference>
<protein>
    <recommendedName>
        <fullName evidence="7">Leucine-rich repeat-containing protein 59</fullName>
    </recommendedName>
</protein>
<keyword evidence="1" id="KW-0433">Leucine-rich repeat</keyword>
<keyword evidence="4" id="KW-0812">Transmembrane</keyword>
<feature type="transmembrane region" description="Helical" evidence="4">
    <location>
        <begin position="244"/>
        <end position="267"/>
    </location>
</feature>
<evidence type="ECO:0008006" key="7">
    <source>
        <dbReference type="Google" id="ProtNLM"/>
    </source>
</evidence>
<keyword evidence="4" id="KW-0472">Membrane</keyword>
<keyword evidence="4" id="KW-1133">Transmembrane helix</keyword>
<name>A0AAD9K5S7_9ANNE</name>
<feature type="compositionally biased region" description="Basic and acidic residues" evidence="3">
    <location>
        <begin position="151"/>
        <end position="160"/>
    </location>
</feature>